<feature type="transmembrane region" description="Helical" evidence="1">
    <location>
        <begin position="78"/>
        <end position="102"/>
    </location>
</feature>
<feature type="transmembrane region" description="Helical" evidence="1">
    <location>
        <begin position="270"/>
        <end position="290"/>
    </location>
</feature>
<keyword evidence="1" id="KW-1133">Transmembrane helix</keyword>
<dbReference type="AlphaFoldDB" id="A0A8J2JN16"/>
<keyword evidence="1" id="KW-0472">Membrane</keyword>
<accession>A0A8J2JN16</accession>
<feature type="transmembrane region" description="Helical" evidence="1">
    <location>
        <begin position="133"/>
        <end position="154"/>
    </location>
</feature>
<dbReference type="EMBL" id="CAJVCH010096914">
    <property type="protein sequence ID" value="CAG7723236.1"/>
    <property type="molecule type" value="Genomic_DNA"/>
</dbReference>
<feature type="transmembrane region" description="Helical" evidence="1">
    <location>
        <begin position="7"/>
        <end position="30"/>
    </location>
</feature>
<gene>
    <name evidence="2" type="ORF">AFUS01_LOCUS12334</name>
</gene>
<feature type="transmembrane region" description="Helical" evidence="1">
    <location>
        <begin position="50"/>
        <end position="71"/>
    </location>
</feature>
<reference evidence="2" key="1">
    <citation type="submission" date="2021-06" db="EMBL/GenBank/DDBJ databases">
        <authorList>
            <person name="Hodson N. C."/>
            <person name="Mongue J. A."/>
            <person name="Jaron S. K."/>
        </authorList>
    </citation>
    <scope>NUCLEOTIDE SEQUENCE</scope>
</reference>
<comment type="caution">
    <text evidence="2">The sequence shown here is derived from an EMBL/GenBank/DDBJ whole genome shotgun (WGS) entry which is preliminary data.</text>
</comment>
<evidence type="ECO:0000313" key="2">
    <source>
        <dbReference type="EMBL" id="CAG7723236.1"/>
    </source>
</evidence>
<evidence type="ECO:0000313" key="3">
    <source>
        <dbReference type="Proteomes" id="UP000708208"/>
    </source>
</evidence>
<feature type="transmembrane region" description="Helical" evidence="1">
    <location>
        <begin position="311"/>
        <end position="332"/>
    </location>
</feature>
<evidence type="ECO:0000256" key="1">
    <source>
        <dbReference type="SAM" id="Phobius"/>
    </source>
</evidence>
<name>A0A8J2JN16_9HEXA</name>
<dbReference type="Proteomes" id="UP000708208">
    <property type="component" value="Unassembled WGS sequence"/>
</dbReference>
<keyword evidence="1" id="KW-0812">Transmembrane</keyword>
<keyword evidence="3" id="KW-1185">Reference proteome</keyword>
<organism evidence="2 3">
    <name type="scientific">Allacma fusca</name>
    <dbReference type="NCBI Taxonomy" id="39272"/>
    <lineage>
        <taxon>Eukaryota</taxon>
        <taxon>Metazoa</taxon>
        <taxon>Ecdysozoa</taxon>
        <taxon>Arthropoda</taxon>
        <taxon>Hexapoda</taxon>
        <taxon>Collembola</taxon>
        <taxon>Symphypleona</taxon>
        <taxon>Sminthuridae</taxon>
        <taxon>Allacma</taxon>
    </lineage>
</organism>
<sequence length="334" mass="38423">MFNSQDFAYPLKIVPYLLNFSNIFLCNPYFIRHNIKDNKYEVCSFWAQKVVVGVFQILRMSSVILKVLGIFSRKETGLLLLLLIALYASWLLFNTSVIYVLWFQQHSLVQFLNLGKKVCHQVALPVTAARRKIAFIIAVALPFMLFGWSILDIFRTKRDYTRFYEDIRTDIFEISADILYQDIRNSSRTGTNQTFVFQRNFTTLDYMVGFVHEVVLLQASFILHLGFAICMSVSFVCWFIVKDFMTCVRTRYGYGNLPKVLDILDDLHDVLGVCSTSLGLLFCEVTLLYVPMYAMHLPLIASNDVIDVTQLFLFLSCVSLSLMPAGDVHSMVKS</sequence>
<feature type="transmembrane region" description="Helical" evidence="1">
    <location>
        <begin position="221"/>
        <end position="241"/>
    </location>
</feature>
<proteinExistence type="predicted"/>
<protein>
    <submittedName>
        <fullName evidence="2">Uncharacterized protein</fullName>
    </submittedName>
</protein>